<comment type="caution">
    <text evidence="2">The sequence shown here is derived from an EMBL/GenBank/DDBJ whole genome shotgun (WGS) entry which is preliminary data.</text>
</comment>
<dbReference type="InterPro" id="IPR042099">
    <property type="entry name" value="ANL_N_sf"/>
</dbReference>
<name>A0A0R2I358_CARDV</name>
<evidence type="ECO:0000313" key="2">
    <source>
        <dbReference type="EMBL" id="KRN56805.1"/>
    </source>
</evidence>
<dbReference type="Gene3D" id="3.40.50.12780">
    <property type="entry name" value="N-terminal domain of ligase-like"/>
    <property type="match status" value="1"/>
</dbReference>
<reference evidence="2 3" key="1">
    <citation type="journal article" date="2015" name="Genome Announc.">
        <title>Expanding the biotechnology potential of lactobacilli through comparative genomics of 213 strains and associated genera.</title>
        <authorList>
            <person name="Sun Z."/>
            <person name="Harris H.M."/>
            <person name="McCann A."/>
            <person name="Guo C."/>
            <person name="Argimon S."/>
            <person name="Zhang W."/>
            <person name="Yang X."/>
            <person name="Jeffery I.B."/>
            <person name="Cooney J.C."/>
            <person name="Kagawa T.F."/>
            <person name="Liu W."/>
            <person name="Song Y."/>
            <person name="Salvetti E."/>
            <person name="Wrobel A."/>
            <person name="Rasinkangas P."/>
            <person name="Parkhill J."/>
            <person name="Rea M.C."/>
            <person name="O'Sullivan O."/>
            <person name="Ritari J."/>
            <person name="Douillard F.P."/>
            <person name="Paul Ross R."/>
            <person name="Yang R."/>
            <person name="Briner A.E."/>
            <person name="Felis G.E."/>
            <person name="de Vos W.M."/>
            <person name="Barrangou R."/>
            <person name="Klaenhammer T.R."/>
            <person name="Caufield P.W."/>
            <person name="Cui Y."/>
            <person name="Zhang H."/>
            <person name="O'Toole P.W."/>
        </authorList>
    </citation>
    <scope>NUCLEOTIDE SEQUENCE [LARGE SCALE GENOMIC DNA]</scope>
    <source>
        <strain evidence="2 3">DSM 20623</strain>
    </source>
</reference>
<proteinExistence type="predicted"/>
<dbReference type="RefSeq" id="WP_034572394.1">
    <property type="nucleotide sequence ID" value="NZ_JQBS01000018.1"/>
</dbReference>
<accession>A0A0R2I358</accession>
<dbReference type="InterPro" id="IPR000873">
    <property type="entry name" value="AMP-dep_synth/lig_dom"/>
</dbReference>
<organism evidence="2 3">
    <name type="scientific">Carnobacterium divergens DSM 20623</name>
    <dbReference type="NCBI Taxonomy" id="1449336"/>
    <lineage>
        <taxon>Bacteria</taxon>
        <taxon>Bacillati</taxon>
        <taxon>Bacillota</taxon>
        <taxon>Bacilli</taxon>
        <taxon>Lactobacillales</taxon>
        <taxon>Carnobacteriaceae</taxon>
        <taxon>Carnobacterium</taxon>
    </lineage>
</organism>
<dbReference type="PANTHER" id="PTHR43767">
    <property type="entry name" value="LONG-CHAIN-FATTY-ACID--COA LIGASE"/>
    <property type="match status" value="1"/>
</dbReference>
<dbReference type="PATRIC" id="fig|1449336.4.peg.829"/>
<gene>
    <name evidence="2" type="ORF">IV74_GL000814</name>
</gene>
<dbReference type="eggNOG" id="COG0318">
    <property type="taxonomic scope" value="Bacteria"/>
</dbReference>
<dbReference type="EMBL" id="JQBS01000018">
    <property type="protein sequence ID" value="KRN56805.1"/>
    <property type="molecule type" value="Genomic_DNA"/>
</dbReference>
<dbReference type="AlphaFoldDB" id="A0A0R2I358"/>
<keyword evidence="3" id="KW-1185">Reference proteome</keyword>
<evidence type="ECO:0000259" key="1">
    <source>
        <dbReference type="Pfam" id="PF00501"/>
    </source>
</evidence>
<dbReference type="Pfam" id="PF00501">
    <property type="entry name" value="AMP-binding"/>
    <property type="match status" value="1"/>
</dbReference>
<protein>
    <submittedName>
        <fullName evidence="2">FadD protein</fullName>
    </submittedName>
</protein>
<dbReference type="PANTHER" id="PTHR43767:SF1">
    <property type="entry name" value="NONRIBOSOMAL PEPTIDE SYNTHASE PES1 (EUROFUNG)-RELATED"/>
    <property type="match status" value="1"/>
</dbReference>
<dbReference type="InterPro" id="IPR050237">
    <property type="entry name" value="ATP-dep_AMP-bd_enzyme"/>
</dbReference>
<dbReference type="GeneID" id="89587754"/>
<feature type="domain" description="AMP-dependent synthetase/ligase" evidence="1">
    <location>
        <begin position="14"/>
        <end position="377"/>
    </location>
</feature>
<dbReference type="SUPFAM" id="SSF56801">
    <property type="entry name" value="Acetyl-CoA synthetase-like"/>
    <property type="match status" value="1"/>
</dbReference>
<dbReference type="InterPro" id="IPR020845">
    <property type="entry name" value="AMP-binding_CS"/>
</dbReference>
<evidence type="ECO:0000313" key="3">
    <source>
        <dbReference type="Proteomes" id="UP000051658"/>
    </source>
</evidence>
<dbReference type="Proteomes" id="UP000051658">
    <property type="component" value="Unassembled WGS sequence"/>
</dbReference>
<sequence>MLNKYEPLNLYTNFEKAAEKFPTKAIYFDEPLIAFPELNLETTYLGCKESIVNRAAQLHQLGVKKADKIIIYKSAKFDTYLLAVAASYLGAVPVMVSPHLPAKTIDIFVNRLDQPWLLFDSETHHKSTSLKNLPDTKLIEVEKLILSENASQCPQEELEKDTISYMTHTSGTTGVPKLIAHSANSMGWRTKWQKNIFSMIRKKELVAFHISPVHSRFNIGISSLMAKGFPLFPIANPAKENIRRILTTYQPRILETHPNHFVQWASLAREQPEVFSSIKFYHSTFDAINKETMAVFLRCSKEKSPVFLQVYGQSECGPMIMRANTKKSLKKTDARDMGIGMPGLTKVRIVDQEGNPVGANVSGNIQMFSKGRALTYYKEDARFQENVYGKWWDSGDYGAKDHLGRLSLHDRQVDLIANIESSLAIEDKLLDAMPFLDEVVLIRGVDGSPQPILAVNENKEMDWEQWWKNVSDLPHINEPIVMNYEDLPRTATMKIQRLEMERSLKNN</sequence>
<dbReference type="PROSITE" id="PS00455">
    <property type="entry name" value="AMP_BINDING"/>
    <property type="match status" value="1"/>
</dbReference>